<dbReference type="KEGG" id="ntt:TAO_0018"/>
<dbReference type="CDD" id="cd03418">
    <property type="entry name" value="GRX_GRXb_1_3_like"/>
    <property type="match status" value="1"/>
</dbReference>
<evidence type="ECO:0000256" key="2">
    <source>
        <dbReference type="ARBA" id="ARBA00022448"/>
    </source>
</evidence>
<dbReference type="Pfam" id="PF00462">
    <property type="entry name" value="Glutaredoxin"/>
    <property type="match status" value="1"/>
</dbReference>
<comment type="function">
    <text evidence="6">Has a glutathione-disulfide oxidoreductase activity in the presence of NADPH and glutathione reductase. Reduces low molecular weight disulfides and proteins.</text>
</comment>
<keyword evidence="5 6" id="KW-0676">Redox-active center</keyword>
<dbReference type="SUPFAM" id="SSF52833">
    <property type="entry name" value="Thioredoxin-like"/>
    <property type="match status" value="1"/>
</dbReference>
<dbReference type="EMBL" id="AP014836">
    <property type="protein sequence ID" value="BAW79388.1"/>
    <property type="molecule type" value="Genomic_DNA"/>
</dbReference>
<dbReference type="InterPro" id="IPR011900">
    <property type="entry name" value="GRX_bact"/>
</dbReference>
<dbReference type="InterPro" id="IPR002109">
    <property type="entry name" value="Glutaredoxin"/>
</dbReference>
<proteinExistence type="inferred from homology"/>
<feature type="domain" description="Glutaredoxin" evidence="7">
    <location>
        <begin position="8"/>
        <end position="66"/>
    </location>
</feature>
<keyword evidence="9" id="KW-1185">Reference proteome</keyword>
<evidence type="ECO:0000256" key="5">
    <source>
        <dbReference type="ARBA" id="ARBA00023284"/>
    </source>
</evidence>
<keyword evidence="2 6" id="KW-0813">Transport</keyword>
<dbReference type="GO" id="GO:0015038">
    <property type="term" value="F:glutathione disulfide oxidoreductase activity"/>
    <property type="evidence" value="ECO:0007669"/>
    <property type="project" value="UniProtKB-UniRule"/>
</dbReference>
<dbReference type="InterPro" id="IPR036249">
    <property type="entry name" value="Thioredoxin-like_sf"/>
</dbReference>
<dbReference type="InterPro" id="IPR014025">
    <property type="entry name" value="Glutaredoxin_subgr"/>
</dbReference>
<protein>
    <recommendedName>
        <fullName evidence="6">Glutaredoxin</fullName>
    </recommendedName>
</protein>
<dbReference type="Proteomes" id="UP000243679">
    <property type="component" value="Chromosome"/>
</dbReference>
<dbReference type="PANTHER" id="PTHR45694">
    <property type="entry name" value="GLUTAREDOXIN 2"/>
    <property type="match status" value="1"/>
</dbReference>
<keyword evidence="4" id="KW-1015">Disulfide bond</keyword>
<organism evidence="8 9">
    <name type="scientific">Candidatus Nitrosoglobus terrae</name>
    <dbReference type="NCBI Taxonomy" id="1630141"/>
    <lineage>
        <taxon>Bacteria</taxon>
        <taxon>Pseudomonadati</taxon>
        <taxon>Pseudomonadota</taxon>
        <taxon>Gammaproteobacteria</taxon>
        <taxon>Chromatiales</taxon>
        <taxon>Chromatiaceae</taxon>
        <taxon>Candidatus Nitrosoglobus</taxon>
    </lineage>
</organism>
<reference evidence="8 9" key="1">
    <citation type="journal article" date="2017" name="ISME J.">
        <title>An acid-tolerant ammonia-oxidizing ?-proteobacterium from soil.</title>
        <authorList>
            <person name="Hayatsu M."/>
            <person name="Tago K."/>
            <person name="Uchiyama I."/>
            <person name="Toyoda A."/>
            <person name="Wang Y."/>
            <person name="Shimomura Y."/>
            <person name="Okubo T."/>
            <person name="Kurisu F."/>
            <person name="Hirono Y."/>
            <person name="Nonaka K."/>
            <person name="Akiyama H."/>
            <person name="Itoh T."/>
            <person name="Takami H."/>
        </authorList>
    </citation>
    <scope>NUCLEOTIDE SEQUENCE [LARGE SCALE GENOMIC DNA]</scope>
    <source>
        <strain evidence="8 9">TAO100</strain>
    </source>
</reference>
<keyword evidence="3 6" id="KW-0249">Electron transport</keyword>
<evidence type="ECO:0000256" key="3">
    <source>
        <dbReference type="ARBA" id="ARBA00022982"/>
    </source>
</evidence>
<dbReference type="AlphaFoldDB" id="A0A1Q2SJT4"/>
<comment type="similarity">
    <text evidence="1 6">Belongs to the glutaredoxin family.</text>
</comment>
<dbReference type="GO" id="GO:0034599">
    <property type="term" value="P:cellular response to oxidative stress"/>
    <property type="evidence" value="ECO:0007669"/>
    <property type="project" value="TreeGrafter"/>
</dbReference>
<gene>
    <name evidence="8" type="ORF">TAO_0018</name>
</gene>
<keyword evidence="6" id="KW-0963">Cytoplasm</keyword>
<dbReference type="InterPro" id="IPR011767">
    <property type="entry name" value="GLR_AS"/>
</dbReference>
<evidence type="ECO:0000256" key="1">
    <source>
        <dbReference type="ARBA" id="ARBA00007787"/>
    </source>
</evidence>
<evidence type="ECO:0000256" key="6">
    <source>
        <dbReference type="RuleBase" id="RU364065"/>
    </source>
</evidence>
<dbReference type="PANTHER" id="PTHR45694:SF18">
    <property type="entry name" value="GLUTAREDOXIN-1-RELATED"/>
    <property type="match status" value="1"/>
</dbReference>
<accession>A0A1Q2SJT4</accession>
<dbReference type="GO" id="GO:0005737">
    <property type="term" value="C:cytoplasm"/>
    <property type="evidence" value="ECO:0007669"/>
    <property type="project" value="TreeGrafter"/>
</dbReference>
<dbReference type="PRINTS" id="PR00160">
    <property type="entry name" value="GLUTAREDOXIN"/>
</dbReference>
<dbReference type="NCBIfam" id="TIGR02181">
    <property type="entry name" value="GRX_bact"/>
    <property type="match status" value="1"/>
</dbReference>
<dbReference type="RefSeq" id="WP_408607613.1">
    <property type="nucleotide sequence ID" value="NZ_AP014836.1"/>
</dbReference>
<dbReference type="PROSITE" id="PS00195">
    <property type="entry name" value="GLUTAREDOXIN_1"/>
    <property type="match status" value="1"/>
</dbReference>
<evidence type="ECO:0000259" key="7">
    <source>
        <dbReference type="Pfam" id="PF00462"/>
    </source>
</evidence>
<evidence type="ECO:0000313" key="9">
    <source>
        <dbReference type="Proteomes" id="UP000243679"/>
    </source>
</evidence>
<dbReference type="PROSITE" id="PS51354">
    <property type="entry name" value="GLUTAREDOXIN_2"/>
    <property type="match status" value="1"/>
</dbReference>
<dbReference type="GO" id="GO:0045454">
    <property type="term" value="P:cell redox homeostasis"/>
    <property type="evidence" value="ECO:0007669"/>
    <property type="project" value="InterPro"/>
</dbReference>
<evidence type="ECO:0000313" key="8">
    <source>
        <dbReference type="EMBL" id="BAW79388.1"/>
    </source>
</evidence>
<name>A0A1Q2SJT4_9GAMM</name>
<dbReference type="Gene3D" id="3.40.30.10">
    <property type="entry name" value="Glutaredoxin"/>
    <property type="match status" value="1"/>
</dbReference>
<sequence>MDKTVHEVVMYATAHCPYCIRARSLLTSKGIDYTEIRVDLEPEQRAIMINKSGHRTVPQIFINDQPIGGCDDLMILDREGDLDRLLGL</sequence>
<evidence type="ECO:0000256" key="4">
    <source>
        <dbReference type="ARBA" id="ARBA00023157"/>
    </source>
</evidence>